<dbReference type="InterPro" id="IPR018752">
    <property type="entry name" value="DabA"/>
</dbReference>
<evidence type="ECO:0000256" key="1">
    <source>
        <dbReference type="ARBA" id="ARBA00022448"/>
    </source>
</evidence>
<dbReference type="AlphaFoldDB" id="A0A540X5K5"/>
<dbReference type="GO" id="GO:0005886">
    <property type="term" value="C:plasma membrane"/>
    <property type="evidence" value="ECO:0007669"/>
    <property type="project" value="UniProtKB-SubCell"/>
</dbReference>
<protein>
    <recommendedName>
        <fullName evidence="6">Probable inorganic carbon transporter subunit DabA</fullName>
    </recommendedName>
</protein>
<feature type="binding site" evidence="6">
    <location>
        <position position="657"/>
    </location>
    <ligand>
        <name>Zn(2+)</name>
        <dbReference type="ChEBI" id="CHEBI:29105"/>
    </ligand>
</feature>
<evidence type="ECO:0000256" key="6">
    <source>
        <dbReference type="HAMAP-Rule" id="MF_01871"/>
    </source>
</evidence>
<evidence type="ECO:0000256" key="5">
    <source>
        <dbReference type="ARBA" id="ARBA00023136"/>
    </source>
</evidence>
<accession>A0A540X5K5</accession>
<dbReference type="Proteomes" id="UP000315369">
    <property type="component" value="Unassembled WGS sequence"/>
</dbReference>
<sequence length="1189" mass="130942">MSHAPCPTSSPSPEDRGSRLRAALARASHVLPAQGPIGVFVHHNTLHAYQHLPFHEAVATASKTFGAEGYLSEARFLELYRRGRITDEDLRAVLAEPEHRVPPCPFSADAERQSAAFTAQDAAPAEQADSTKWSAFFTDEPCSAQAVAAPTEQAVHFTLEPGLAPAARRDARAPASRLLRDAQSVLGGLPPRAPMELMRLALLHPVEVESEASLRWKLEEHSAAYRLRADLSPTTRHALLERSAQGLRIWMDRVGRGWTMTELACALLGPDVESTVRAVASHVPRPLPVDVALRLLGIPAACASAYVDRVSALLDGETSFTREDWLSAEASCVTSALASAFGGNGSLGSLRERMETNPEPFAVSALWSSCRTPLLTSKGHDKPPLTEVRSHRELLCEATGEDVNDLLHPLLIRACAAFLDEGLSHWNLPSREYGFLAAWRSMTRDGLGAAPDWLEGLEDEPSLAPEDAVLEALDALGVPDADWEPYLVRVLLALPGWAGMFHRLEHHPGDRPSGAPPARLMDFVAVRLTLERHALREVARQRLDYTGPLSGLAEAARRTIESTRASARSTVEGSWRLFQWAQLMGLSAMDVAELPLRARHELLTWLEAFDASARQRVWQAAYEHHYRREVCRGLARNRLRPESERTVTAPRFQVMFCMDDREESFRRHFEELDARHETFGIAGFFGVAFDYRGLDDAGHVPLCPVVVTPAHVVEEQARPEHQPLAEIRVRRRGLWARLDQTLQQGTHALEVSWLLVPLLGLLSALLLPWQLLFPRALGGLRRTFSATLLPRPPTRLTSLREPTTHRPSPTLKPLGFTLDEKAARVAASLESLGLVKDFAPLVVVLGHGAASVNNPHQAAYDCGACGGRHGGPNARLFAEMANRPEVRARLRERGLHIPDTTWFIGGLHNTTTDEVCLHDTEALPEALHCELSALRAALDRARALSAQERCRRFESAPLGLSTSAALRHVEARAEDLGQPRPELGHVTIASCIVGRRALTRGLFLDRRAFLISYDPTRDASGEIVERILLAAGPVGAGISLEYYFSCVDNERYGCGTKLPHNLTGLLGVMDGTESDLRTGLPRQMIEIHEPMRLLLVVEASTSVLSAILARQPALHELIHHQWVQLVSVDPMTGAQHRFTPSGFQWLATPETSLPEVASSPHWYRGHRDFLPPALILAPRSFGEDRHAAP</sequence>
<evidence type="ECO:0000256" key="7">
    <source>
        <dbReference type="SAM" id="MobiDB-lite"/>
    </source>
</evidence>
<keyword evidence="4 6" id="KW-0862">Zinc</keyword>
<evidence type="ECO:0000256" key="4">
    <source>
        <dbReference type="ARBA" id="ARBA00022833"/>
    </source>
</evidence>
<dbReference type="PANTHER" id="PTHR38344">
    <property type="entry name" value="UPF0753 PROTEIN AQ_863"/>
    <property type="match status" value="1"/>
</dbReference>
<keyword evidence="9" id="KW-1185">Reference proteome</keyword>
<dbReference type="PANTHER" id="PTHR38344:SF1">
    <property type="entry name" value="INORGANIC CARBON TRANSPORTER SUBUNIT DABA-RELATED"/>
    <property type="match status" value="1"/>
</dbReference>
<comment type="function">
    <text evidence="6">Part of an energy-coupled inorganic carbon pump.</text>
</comment>
<gene>
    <name evidence="6" type="primary">dabA</name>
    <name evidence="8" type="ORF">FJV41_08035</name>
</gene>
<feature type="binding site" evidence="6">
    <location>
        <position position="659"/>
    </location>
    <ligand>
        <name>Zn(2+)</name>
        <dbReference type="ChEBI" id="CHEBI:29105"/>
    </ligand>
</feature>
<organism evidence="8 9">
    <name type="scientific">Myxococcus llanfairpwllgwyngyllgogerychwyrndrobwllllantysiliogogogochensis</name>
    <dbReference type="NCBI Taxonomy" id="2590453"/>
    <lineage>
        <taxon>Bacteria</taxon>
        <taxon>Pseudomonadati</taxon>
        <taxon>Myxococcota</taxon>
        <taxon>Myxococcia</taxon>
        <taxon>Myxococcales</taxon>
        <taxon>Cystobacterineae</taxon>
        <taxon>Myxococcaceae</taxon>
        <taxon>Myxococcus</taxon>
    </lineage>
</organism>
<evidence type="ECO:0000313" key="9">
    <source>
        <dbReference type="Proteomes" id="UP000315369"/>
    </source>
</evidence>
<dbReference type="RefSeq" id="WP_141641831.1">
    <property type="nucleotide sequence ID" value="NZ_VIFM01000022.1"/>
</dbReference>
<comment type="caution">
    <text evidence="8">The sequence shown here is derived from an EMBL/GenBank/DDBJ whole genome shotgun (WGS) entry which is preliminary data.</text>
</comment>
<comment type="cofactor">
    <cofactor evidence="6">
        <name>Zn(2+)</name>
        <dbReference type="ChEBI" id="CHEBI:29105"/>
    </cofactor>
</comment>
<comment type="subunit">
    <text evidence="6">Forms a complex with DabB.</text>
</comment>
<keyword evidence="2 6" id="KW-1003">Cell membrane</keyword>
<feature type="binding site" evidence="6">
    <location>
        <position position="862"/>
    </location>
    <ligand>
        <name>Zn(2+)</name>
        <dbReference type="ChEBI" id="CHEBI:29105"/>
    </ligand>
</feature>
<comment type="subcellular location">
    <subcellularLocation>
        <location evidence="6">Cell membrane</location>
        <topology evidence="6">Peripheral membrane protein</topology>
    </subcellularLocation>
</comment>
<dbReference type="HAMAP" id="MF_01871">
    <property type="entry name" value="DabA"/>
    <property type="match status" value="1"/>
</dbReference>
<keyword evidence="1 6" id="KW-0813">Transport</keyword>
<reference evidence="8 9" key="1">
    <citation type="submission" date="2019-06" db="EMBL/GenBank/DDBJ databases">
        <authorList>
            <person name="Livingstone P."/>
            <person name="Whitworth D."/>
        </authorList>
    </citation>
    <scope>NUCLEOTIDE SEQUENCE [LARGE SCALE GENOMIC DNA]</scope>
    <source>
        <strain evidence="8 9">AM401</strain>
    </source>
</reference>
<feature type="binding site" evidence="6">
    <location>
        <position position="847"/>
    </location>
    <ligand>
        <name>Zn(2+)</name>
        <dbReference type="ChEBI" id="CHEBI:29105"/>
    </ligand>
</feature>
<evidence type="ECO:0000256" key="2">
    <source>
        <dbReference type="ARBA" id="ARBA00022475"/>
    </source>
</evidence>
<evidence type="ECO:0000313" key="8">
    <source>
        <dbReference type="EMBL" id="TQF16537.1"/>
    </source>
</evidence>
<comment type="similarity">
    <text evidence="6">Belongs to the inorganic carbon transporter (TC 9.A.2) DabA family.</text>
</comment>
<dbReference type="EMBL" id="VIFM01000022">
    <property type="protein sequence ID" value="TQF16537.1"/>
    <property type="molecule type" value="Genomic_DNA"/>
</dbReference>
<proteinExistence type="inferred from homology"/>
<feature type="region of interest" description="Disordered" evidence="7">
    <location>
        <begin position="793"/>
        <end position="813"/>
    </location>
</feature>
<name>A0A540X5K5_9BACT</name>
<dbReference type="Pfam" id="PF10070">
    <property type="entry name" value="DabA"/>
    <property type="match status" value="1"/>
</dbReference>
<evidence type="ECO:0000256" key="3">
    <source>
        <dbReference type="ARBA" id="ARBA00022723"/>
    </source>
</evidence>
<dbReference type="OrthoDB" id="9805101at2"/>
<keyword evidence="3 6" id="KW-0479">Metal-binding</keyword>
<dbReference type="GO" id="GO:0008270">
    <property type="term" value="F:zinc ion binding"/>
    <property type="evidence" value="ECO:0007669"/>
    <property type="project" value="UniProtKB-UniRule"/>
</dbReference>
<keyword evidence="5 6" id="KW-0472">Membrane</keyword>